<protein>
    <submittedName>
        <fullName evidence="1">Uncharacterized protein</fullName>
    </submittedName>
</protein>
<dbReference type="AlphaFoldDB" id="A0AA40K7Z6"/>
<gene>
    <name evidence="1" type="ORF">B0T18DRAFT_103861</name>
</gene>
<keyword evidence="2" id="KW-1185">Reference proteome</keyword>
<comment type="caution">
    <text evidence="1">The sequence shown here is derived from an EMBL/GenBank/DDBJ whole genome shotgun (WGS) entry which is preliminary data.</text>
</comment>
<accession>A0AA40K7Z6</accession>
<sequence length="504" mass="55903">MLASRVNVEAEDTLQHSTLNTTLLCRTPCHATSLVPKHVTLLTVRTIRGNSNLATMRRRRIRGPWTARGERFCPPFQSPHTSQAFWGPTLIPPCRLSSPGSREETSKPHPPSTANFFLFNGPVQPQSNTWSIRRWNHSAPQDAIEPFPLGRVLHTVMNSYSLSSGKRMDVPRVALTSSPPPSHICCCACDLWVVGHTHTHTHTLELSHFAHVLPDRGCQPLVSGVGPLIFMIVSGQWADESHRLPESSPARHQTFLNTCALCRRLCGCAWVPLSEMVDAVCHQISVRSPFRHGVQSGLAWPSRARRHVAGVWYTVQRSLRCIRPLSPSACRADAKHNLHDSARQRGRPQKSLVSAILRCLQRQDCMDEGGFSRSSHPAAPPDVLSLQCSLRLQRQLDKTSGPFPFGREARRRGLSVQIWSMNTATSRIRYLSSQQGMDSPNLETAARFNASATATLAVRHECSTSQHQCAEVHHQLQLSPSWVPGRASVIEARTDTLETPAVSG</sequence>
<evidence type="ECO:0000313" key="1">
    <source>
        <dbReference type="EMBL" id="KAK0749368.1"/>
    </source>
</evidence>
<organism evidence="1 2">
    <name type="scientific">Schizothecium vesticola</name>
    <dbReference type="NCBI Taxonomy" id="314040"/>
    <lineage>
        <taxon>Eukaryota</taxon>
        <taxon>Fungi</taxon>
        <taxon>Dikarya</taxon>
        <taxon>Ascomycota</taxon>
        <taxon>Pezizomycotina</taxon>
        <taxon>Sordariomycetes</taxon>
        <taxon>Sordariomycetidae</taxon>
        <taxon>Sordariales</taxon>
        <taxon>Schizotheciaceae</taxon>
        <taxon>Schizothecium</taxon>
    </lineage>
</organism>
<dbReference type="Proteomes" id="UP001172155">
    <property type="component" value="Unassembled WGS sequence"/>
</dbReference>
<dbReference type="EMBL" id="JAUKUD010000003">
    <property type="protein sequence ID" value="KAK0749368.1"/>
    <property type="molecule type" value="Genomic_DNA"/>
</dbReference>
<name>A0AA40K7Z6_9PEZI</name>
<evidence type="ECO:0000313" key="2">
    <source>
        <dbReference type="Proteomes" id="UP001172155"/>
    </source>
</evidence>
<proteinExistence type="predicted"/>
<reference evidence="1" key="1">
    <citation type="submission" date="2023-06" db="EMBL/GenBank/DDBJ databases">
        <title>Genome-scale phylogeny and comparative genomics of the fungal order Sordariales.</title>
        <authorList>
            <consortium name="Lawrence Berkeley National Laboratory"/>
            <person name="Hensen N."/>
            <person name="Bonometti L."/>
            <person name="Westerberg I."/>
            <person name="Brannstrom I.O."/>
            <person name="Guillou S."/>
            <person name="Cros-Aarteil S."/>
            <person name="Calhoun S."/>
            <person name="Haridas S."/>
            <person name="Kuo A."/>
            <person name="Mondo S."/>
            <person name="Pangilinan J."/>
            <person name="Riley R."/>
            <person name="LaButti K."/>
            <person name="Andreopoulos B."/>
            <person name="Lipzen A."/>
            <person name="Chen C."/>
            <person name="Yanf M."/>
            <person name="Daum C."/>
            <person name="Ng V."/>
            <person name="Clum A."/>
            <person name="Steindorff A."/>
            <person name="Ohm R."/>
            <person name="Martin F."/>
            <person name="Silar P."/>
            <person name="Natvig D."/>
            <person name="Lalanne C."/>
            <person name="Gautier V."/>
            <person name="Ament-velasquez S.L."/>
            <person name="Kruys A."/>
            <person name="Hutchinson M.I."/>
            <person name="Powell A.J."/>
            <person name="Barry K."/>
            <person name="Miller A.N."/>
            <person name="Grigoriev I.V."/>
            <person name="Debuchy R."/>
            <person name="Gladieux P."/>
            <person name="Thoren M.H."/>
            <person name="Johannesson H."/>
        </authorList>
    </citation>
    <scope>NUCLEOTIDE SEQUENCE</scope>
    <source>
        <strain evidence="1">SMH3187-1</strain>
    </source>
</reference>